<name>A0A397SBV2_9GLOM</name>
<dbReference type="Gene3D" id="3.60.10.10">
    <property type="entry name" value="Endonuclease/exonuclease/phosphatase"/>
    <property type="match status" value="1"/>
</dbReference>
<sequence>MTSTEDYVSTLMQDVIMLKLINVSFNSYFNKDNDRSPLVVSAQPSISIIPMDTSSSNDTFIKKVNNKKKKKLKQKTEMVGPIEVVQPLVLTNMLIDVDSTIHLLFFNANVAIQRAQVTIKKNSCIKNIKAIKHKKEYLKSIKAEESSSNCSVNYCSTESVPSVIVKFSKHEGLVKAANYFKHDHHTGRMKLITKTYYRMGRDRVSCREFKIINVSLEIDLDSVEQAIRFILKDKTFYLRHPSKHIFDKNSRSKDIFFTASSSTTCNLLKQTWFISIDKDVFRLTPTYFKKSDIELRNSHVEKFSGFSPNHNLAYIKDNVQNVTNLKNVYRRTDDNNIYLEFASESDLFNACSSNIFIDKLKIKGIPRGTNWADRDAFLNSHCNKYHNSSYSTYKCAITSNRIPIISPRWSQKDSLPNISDELLNNPWNSQIDDTSTSKYNNFHNSHLNTNEGCGFTSSNHNFPLPNTSEGHTLNLDINNNNSHLQDLTLYPILQPQPTENDTHNDVVDSFVRSQKDNFLQQSAFTSLHSNRPKTMDVTHHKQISSLKLLYNNVNGLRNYNLKLTYLIDYVASHHFLIIGATETNIDQNTDRFINIHQDYTAYFSEHNTKNKGSGVAIIIQNHWSKHLGKIDRHSPYYIEATFYF</sequence>
<evidence type="ECO:0000313" key="1">
    <source>
        <dbReference type="EMBL" id="RIA81775.1"/>
    </source>
</evidence>
<reference evidence="1 2" key="1">
    <citation type="submission" date="2018-06" db="EMBL/GenBank/DDBJ databases">
        <title>Comparative genomics reveals the genomic features of Rhizophagus irregularis, R. cerebriforme, R. diaphanum and Gigaspora rosea, and their symbiotic lifestyle signature.</title>
        <authorList>
            <person name="Morin E."/>
            <person name="San Clemente H."/>
            <person name="Chen E.C.H."/>
            <person name="De La Providencia I."/>
            <person name="Hainaut M."/>
            <person name="Kuo A."/>
            <person name="Kohler A."/>
            <person name="Murat C."/>
            <person name="Tang N."/>
            <person name="Roy S."/>
            <person name="Loubradou J."/>
            <person name="Henrissat B."/>
            <person name="Grigoriev I.V."/>
            <person name="Corradi N."/>
            <person name="Roux C."/>
            <person name="Martin F.M."/>
        </authorList>
    </citation>
    <scope>NUCLEOTIDE SEQUENCE [LARGE SCALE GENOMIC DNA]</scope>
    <source>
        <strain evidence="1 2">DAOM 227022</strain>
    </source>
</reference>
<evidence type="ECO:0000313" key="2">
    <source>
        <dbReference type="Proteomes" id="UP000265703"/>
    </source>
</evidence>
<dbReference type="OrthoDB" id="2412271at2759"/>
<dbReference type="SUPFAM" id="SSF56219">
    <property type="entry name" value="DNase I-like"/>
    <property type="match status" value="1"/>
</dbReference>
<dbReference type="AlphaFoldDB" id="A0A397SBV2"/>
<comment type="caution">
    <text evidence="1">The sequence shown here is derived from an EMBL/GenBank/DDBJ whole genome shotgun (WGS) entry which is preliminary data.</text>
</comment>
<accession>A0A397SBV2</accession>
<organism evidence="1 2">
    <name type="scientific">Glomus cerebriforme</name>
    <dbReference type="NCBI Taxonomy" id="658196"/>
    <lineage>
        <taxon>Eukaryota</taxon>
        <taxon>Fungi</taxon>
        <taxon>Fungi incertae sedis</taxon>
        <taxon>Mucoromycota</taxon>
        <taxon>Glomeromycotina</taxon>
        <taxon>Glomeromycetes</taxon>
        <taxon>Glomerales</taxon>
        <taxon>Glomeraceae</taxon>
        <taxon>Glomus</taxon>
    </lineage>
</organism>
<proteinExistence type="predicted"/>
<dbReference type="InterPro" id="IPR036691">
    <property type="entry name" value="Endo/exonu/phosph_ase_sf"/>
</dbReference>
<gene>
    <name evidence="1" type="ORF">C1645_836402</name>
</gene>
<protein>
    <submittedName>
        <fullName evidence="1">Uncharacterized protein</fullName>
    </submittedName>
</protein>
<keyword evidence="2" id="KW-1185">Reference proteome</keyword>
<dbReference type="Proteomes" id="UP000265703">
    <property type="component" value="Unassembled WGS sequence"/>
</dbReference>
<dbReference type="EMBL" id="QKYT01000744">
    <property type="protein sequence ID" value="RIA81775.1"/>
    <property type="molecule type" value="Genomic_DNA"/>
</dbReference>